<sequence>MKKRKTRHQQGMQPPVLTVTIPTPTPAAASGKGRKRKLDLDTSVSGAGDTSTTSKRPTHEDTITTPRNKRFKDALPPSPTETPSRTTAALLDRLVLESSASIPCKLTGRALAYDTPPTTPPTTSEKKSAGLALPAELADLCKLHASFMSALSMYYAYNGTSSTIDVDNLLPLVTGHWKKRAVTLHDLRLVLAVTGSQCSIWTLEDCGRAGVCLRKVHDADGRGASYINEDALNAHFDSAVLNKWLAWRNTSLQKEGNDIPDPASFLKQLPLAEITSDPSAAAKTTSLFARGEQRLADIKSAQASATQPAEQTPSPPSPSSLEQDEKKKKKKTTTTQSRTSNLLSRILAKHTTLSPSVPPSTAAEMQSSHLRQTALHRLEEISRVLASLLSNTTKSPRLSLSMAAMVAQLQQSLRNPISRAEAECALEVLAGEVCPGFVRVVGMDGVGGVGTKAVVVVLRSGMVTGEVVRGRVAALLG</sequence>
<dbReference type="OMA" id="WGKRQVT"/>
<keyword evidence="2" id="KW-0131">Cell cycle</keyword>
<dbReference type="InterPro" id="IPR032054">
    <property type="entry name" value="Cdt1_C"/>
</dbReference>
<evidence type="ECO:0000256" key="2">
    <source>
        <dbReference type="ARBA" id="ARBA00023306"/>
    </source>
</evidence>
<dbReference type="Pfam" id="PF26121">
    <property type="entry name" value="HTH_CDT1"/>
    <property type="match status" value="1"/>
</dbReference>
<organism evidence="5 6">
    <name type="scientific">Baudoinia panamericana (strain UAMH 10762)</name>
    <name type="common">Angels' share fungus</name>
    <name type="synonym">Baudoinia compniacensis (strain UAMH 10762)</name>
    <dbReference type="NCBI Taxonomy" id="717646"/>
    <lineage>
        <taxon>Eukaryota</taxon>
        <taxon>Fungi</taxon>
        <taxon>Dikarya</taxon>
        <taxon>Ascomycota</taxon>
        <taxon>Pezizomycotina</taxon>
        <taxon>Dothideomycetes</taxon>
        <taxon>Dothideomycetidae</taxon>
        <taxon>Mycosphaerellales</taxon>
        <taxon>Teratosphaeriaceae</taxon>
        <taxon>Baudoinia</taxon>
    </lineage>
</organism>
<dbReference type="RefSeq" id="XP_007680423.1">
    <property type="nucleotide sequence ID" value="XM_007682233.1"/>
</dbReference>
<dbReference type="AlphaFoldDB" id="M2LEQ6"/>
<evidence type="ECO:0000256" key="1">
    <source>
        <dbReference type="ARBA" id="ARBA00008356"/>
    </source>
</evidence>
<dbReference type="Gene3D" id="1.10.10.1420">
    <property type="entry name" value="DNA replication factor Cdt1, C-terminal WH domain"/>
    <property type="match status" value="1"/>
</dbReference>
<dbReference type="Pfam" id="PF16679">
    <property type="entry name" value="CDT1_C"/>
    <property type="match status" value="1"/>
</dbReference>
<dbReference type="OrthoDB" id="341730at2759"/>
<dbReference type="eggNOG" id="ENOG502S8WG">
    <property type="taxonomic scope" value="Eukaryota"/>
</dbReference>
<evidence type="ECO:0000313" key="5">
    <source>
        <dbReference type="EMBL" id="EMC92482.1"/>
    </source>
</evidence>
<protein>
    <recommendedName>
        <fullName evidence="4">DNA replication factor Cdt1 C-terminal domain-containing protein</fullName>
    </recommendedName>
</protein>
<dbReference type="InterPro" id="IPR038090">
    <property type="entry name" value="Cdt1_C_WH_dom_sf"/>
</dbReference>
<dbReference type="KEGG" id="bcom:BAUCODRAFT_38552"/>
<accession>M2LEQ6</accession>
<gene>
    <name evidence="5" type="ORF">BAUCODRAFT_38552</name>
</gene>
<feature type="compositionally biased region" description="Polar residues" evidence="3">
    <location>
        <begin position="42"/>
        <end position="55"/>
    </location>
</feature>
<comment type="similarity">
    <text evidence="1">Belongs to the Cdt1 family.</text>
</comment>
<feature type="compositionally biased region" description="Polar residues" evidence="3">
    <location>
        <begin position="301"/>
        <end position="312"/>
    </location>
</feature>
<keyword evidence="6" id="KW-1185">Reference proteome</keyword>
<feature type="region of interest" description="Disordered" evidence="3">
    <location>
        <begin position="1"/>
        <end position="84"/>
    </location>
</feature>
<dbReference type="Proteomes" id="UP000011761">
    <property type="component" value="Unassembled WGS sequence"/>
</dbReference>
<dbReference type="EMBL" id="KB445562">
    <property type="protein sequence ID" value="EMC92482.1"/>
    <property type="molecule type" value="Genomic_DNA"/>
</dbReference>
<evidence type="ECO:0000313" key="6">
    <source>
        <dbReference type="Proteomes" id="UP000011761"/>
    </source>
</evidence>
<feature type="domain" description="DNA replication factor Cdt1 C-terminal" evidence="4">
    <location>
        <begin position="341"/>
        <end position="442"/>
    </location>
</feature>
<dbReference type="GeneID" id="19113562"/>
<reference evidence="5 6" key="1">
    <citation type="journal article" date="2012" name="PLoS Pathog.">
        <title>Diverse lifestyles and strategies of plant pathogenesis encoded in the genomes of eighteen Dothideomycetes fungi.</title>
        <authorList>
            <person name="Ohm R.A."/>
            <person name="Feau N."/>
            <person name="Henrissat B."/>
            <person name="Schoch C.L."/>
            <person name="Horwitz B.A."/>
            <person name="Barry K.W."/>
            <person name="Condon B.J."/>
            <person name="Copeland A.C."/>
            <person name="Dhillon B."/>
            <person name="Glaser F."/>
            <person name="Hesse C.N."/>
            <person name="Kosti I."/>
            <person name="LaButti K."/>
            <person name="Lindquist E.A."/>
            <person name="Lucas S."/>
            <person name="Salamov A.A."/>
            <person name="Bradshaw R.E."/>
            <person name="Ciuffetti L."/>
            <person name="Hamelin R.C."/>
            <person name="Kema G.H.J."/>
            <person name="Lawrence C."/>
            <person name="Scott J.A."/>
            <person name="Spatafora J.W."/>
            <person name="Turgeon B.G."/>
            <person name="de Wit P.J.G.M."/>
            <person name="Zhong S."/>
            <person name="Goodwin S.B."/>
            <person name="Grigoriev I.V."/>
        </authorList>
    </citation>
    <scope>NUCLEOTIDE SEQUENCE [LARGE SCALE GENOMIC DNA]</scope>
    <source>
        <strain evidence="5 6">UAMH 10762</strain>
    </source>
</reference>
<name>M2LEQ6_BAUPA</name>
<dbReference type="HOGENOM" id="CLU_031309_3_0_1"/>
<proteinExistence type="inferred from homology"/>
<feature type="region of interest" description="Disordered" evidence="3">
    <location>
        <begin position="300"/>
        <end position="343"/>
    </location>
</feature>
<evidence type="ECO:0000256" key="3">
    <source>
        <dbReference type="SAM" id="MobiDB-lite"/>
    </source>
</evidence>
<evidence type="ECO:0000259" key="4">
    <source>
        <dbReference type="Pfam" id="PF16679"/>
    </source>
</evidence>